<gene>
    <name evidence="9" type="ORF">CBRE1094_LOCUS36884</name>
</gene>
<dbReference type="Pfam" id="PF00169">
    <property type="entry name" value="PH"/>
    <property type="match status" value="1"/>
</dbReference>
<accession>A0A7S2ISK3</accession>
<dbReference type="Pfam" id="PF01412">
    <property type="entry name" value="ArfGap"/>
    <property type="match status" value="1"/>
</dbReference>
<sequence length="321" mass="36144">MAPVGEIGMPCSNHKTTPKEQQESERRLRTIVVGDNAVCADCRLPIQFRNAWASINLGAYLCIQCSGVHRSLGVHLSKVRAVAADDWNSDWVDNMERWGNTRATAFWEAKPPQQRPEATQGATSASRPMVDFIRAKYAERVFAAEGVEPGDWLLYAPLANGWARHFDEESKSFYFSNGTETTWEVPLHAQLPPSESPLWWSGNEGWLEKKSGGHDGQSKMKLMQKWDKRFFVLDKCGTVLKYYKSDEAFRKREEPAGMVELRGASVFVKEAKGDLVRFTLLAPDRQLKLRAPMAEYRMWASALRPLVGDVTDGPAAMSDDD</sequence>
<evidence type="ECO:0000256" key="5">
    <source>
        <dbReference type="SAM" id="MobiDB-lite"/>
    </source>
</evidence>
<evidence type="ECO:0000313" key="9">
    <source>
        <dbReference type="EMBL" id="CAD9527891.1"/>
    </source>
</evidence>
<dbReference type="Gene3D" id="2.30.29.30">
    <property type="entry name" value="Pleckstrin-homology domain (PH domain)/Phosphotyrosine-binding domain (PTB)"/>
    <property type="match status" value="1"/>
</dbReference>
<dbReference type="InterPro" id="IPR001164">
    <property type="entry name" value="ArfGAP_dom"/>
</dbReference>
<dbReference type="InterPro" id="IPR001849">
    <property type="entry name" value="PH_domain"/>
</dbReference>
<dbReference type="SMART" id="SM00233">
    <property type="entry name" value="PH"/>
    <property type="match status" value="1"/>
</dbReference>
<feature type="domain" description="WW" evidence="7">
    <location>
        <begin position="156"/>
        <end position="188"/>
    </location>
</feature>
<dbReference type="InterPro" id="IPR045258">
    <property type="entry name" value="ACAP1/2/3-like"/>
</dbReference>
<evidence type="ECO:0000256" key="2">
    <source>
        <dbReference type="ARBA" id="ARBA00022771"/>
    </source>
</evidence>
<dbReference type="PANTHER" id="PTHR23180:SF160">
    <property type="entry name" value="ADP-RIBOSYLATION FACTOR GTPASE-ACTIVATING PROTEIN EFFECTOR PROTEIN 1"/>
    <property type="match status" value="1"/>
</dbReference>
<dbReference type="PROSITE" id="PS01159">
    <property type="entry name" value="WW_DOMAIN_1"/>
    <property type="match status" value="1"/>
</dbReference>
<reference evidence="9" key="1">
    <citation type="submission" date="2021-01" db="EMBL/GenBank/DDBJ databases">
        <authorList>
            <person name="Corre E."/>
            <person name="Pelletier E."/>
            <person name="Niang G."/>
            <person name="Scheremetjew M."/>
            <person name="Finn R."/>
            <person name="Kale V."/>
            <person name="Holt S."/>
            <person name="Cochrane G."/>
            <person name="Meng A."/>
            <person name="Brown T."/>
            <person name="Cohen L."/>
        </authorList>
    </citation>
    <scope>NUCLEOTIDE SEQUENCE</scope>
    <source>
        <strain evidence="9">UTEX LB 985</strain>
    </source>
</reference>
<dbReference type="InterPro" id="IPR038508">
    <property type="entry name" value="ArfGAP_dom_sf"/>
</dbReference>
<keyword evidence="1" id="KW-0479">Metal-binding</keyword>
<dbReference type="AlphaFoldDB" id="A0A7S2ISK3"/>
<dbReference type="SMART" id="SM00105">
    <property type="entry name" value="ArfGap"/>
    <property type="match status" value="1"/>
</dbReference>
<name>A0A7S2ISK3_9EUKA</name>
<dbReference type="SUPFAM" id="SSF50729">
    <property type="entry name" value="PH domain-like"/>
    <property type="match status" value="1"/>
</dbReference>
<feature type="domain" description="PH" evidence="6">
    <location>
        <begin position="200"/>
        <end position="308"/>
    </location>
</feature>
<protein>
    <recommendedName>
        <fullName evidence="10">Arf-GAP domain-containing protein</fullName>
    </recommendedName>
</protein>
<organism evidence="9">
    <name type="scientific">Haptolina brevifila</name>
    <dbReference type="NCBI Taxonomy" id="156173"/>
    <lineage>
        <taxon>Eukaryota</taxon>
        <taxon>Haptista</taxon>
        <taxon>Haptophyta</taxon>
        <taxon>Prymnesiophyceae</taxon>
        <taxon>Prymnesiales</taxon>
        <taxon>Prymnesiaceae</taxon>
        <taxon>Haptolina</taxon>
    </lineage>
</organism>
<evidence type="ECO:0008006" key="10">
    <source>
        <dbReference type="Google" id="ProtNLM"/>
    </source>
</evidence>
<keyword evidence="3" id="KW-0862">Zinc</keyword>
<dbReference type="PROSITE" id="PS50115">
    <property type="entry name" value="ARFGAP"/>
    <property type="match status" value="1"/>
</dbReference>
<evidence type="ECO:0000259" key="8">
    <source>
        <dbReference type="PROSITE" id="PS50115"/>
    </source>
</evidence>
<evidence type="ECO:0000256" key="3">
    <source>
        <dbReference type="ARBA" id="ARBA00022833"/>
    </source>
</evidence>
<evidence type="ECO:0000259" key="6">
    <source>
        <dbReference type="PROSITE" id="PS50003"/>
    </source>
</evidence>
<dbReference type="GO" id="GO:0008270">
    <property type="term" value="F:zinc ion binding"/>
    <property type="evidence" value="ECO:0007669"/>
    <property type="project" value="UniProtKB-KW"/>
</dbReference>
<dbReference type="PROSITE" id="PS50003">
    <property type="entry name" value="PH_DOMAIN"/>
    <property type="match status" value="1"/>
</dbReference>
<feature type="region of interest" description="Disordered" evidence="5">
    <location>
        <begin position="1"/>
        <end position="25"/>
    </location>
</feature>
<evidence type="ECO:0000256" key="1">
    <source>
        <dbReference type="ARBA" id="ARBA00022723"/>
    </source>
</evidence>
<evidence type="ECO:0000259" key="7">
    <source>
        <dbReference type="PROSITE" id="PS50020"/>
    </source>
</evidence>
<dbReference type="CDD" id="cd08204">
    <property type="entry name" value="ArfGap"/>
    <property type="match status" value="1"/>
</dbReference>
<dbReference type="EMBL" id="HBGU01067643">
    <property type="protein sequence ID" value="CAD9527891.1"/>
    <property type="molecule type" value="Transcribed_RNA"/>
</dbReference>
<dbReference type="PANTHER" id="PTHR23180">
    <property type="entry name" value="CENTAURIN/ARF"/>
    <property type="match status" value="1"/>
</dbReference>
<feature type="domain" description="Arf-GAP" evidence="8">
    <location>
        <begin position="22"/>
        <end position="152"/>
    </location>
</feature>
<dbReference type="SUPFAM" id="SSF57863">
    <property type="entry name" value="ArfGap/RecO-like zinc finger"/>
    <property type="match status" value="1"/>
</dbReference>
<dbReference type="InterPro" id="IPR037278">
    <property type="entry name" value="ARFGAP/RecO"/>
</dbReference>
<dbReference type="Gene3D" id="1.10.220.150">
    <property type="entry name" value="Arf GTPase activating protein"/>
    <property type="match status" value="1"/>
</dbReference>
<dbReference type="PROSITE" id="PS50020">
    <property type="entry name" value="WW_DOMAIN_2"/>
    <property type="match status" value="1"/>
</dbReference>
<dbReference type="InterPro" id="IPR001202">
    <property type="entry name" value="WW_dom"/>
</dbReference>
<keyword evidence="2 4" id="KW-0863">Zinc-finger</keyword>
<dbReference type="InterPro" id="IPR011993">
    <property type="entry name" value="PH-like_dom_sf"/>
</dbReference>
<proteinExistence type="predicted"/>
<dbReference type="PRINTS" id="PR00405">
    <property type="entry name" value="REVINTRACTNG"/>
</dbReference>
<evidence type="ECO:0000256" key="4">
    <source>
        <dbReference type="PROSITE-ProRule" id="PRU00288"/>
    </source>
</evidence>
<dbReference type="GO" id="GO:0005096">
    <property type="term" value="F:GTPase activator activity"/>
    <property type="evidence" value="ECO:0007669"/>
    <property type="project" value="InterPro"/>
</dbReference>